<dbReference type="OrthoDB" id="9792010at2"/>
<dbReference type="HOGENOM" id="CLU_080373_1_0_4"/>
<name>A0A060NHN3_9BURK</name>
<keyword evidence="7" id="KW-0966">Cell projection</keyword>
<evidence type="ECO:0000313" key="7">
    <source>
        <dbReference type="EMBL" id="BAO80662.1"/>
    </source>
</evidence>
<dbReference type="KEGG" id="cbaa:SRAA_0808"/>
<keyword evidence="3 6" id="KW-0963">Cytoplasm</keyword>
<evidence type="ECO:0000256" key="6">
    <source>
        <dbReference type="PIRNR" id="PIRNR039090"/>
    </source>
</evidence>
<keyword evidence="5" id="KW-0143">Chaperone</keyword>
<organism evidence="7 8">
    <name type="scientific">Serpentinimonas raichei</name>
    <dbReference type="NCBI Taxonomy" id="1458425"/>
    <lineage>
        <taxon>Bacteria</taxon>
        <taxon>Pseudomonadati</taxon>
        <taxon>Pseudomonadota</taxon>
        <taxon>Betaproteobacteria</taxon>
        <taxon>Burkholderiales</taxon>
        <taxon>Comamonadaceae</taxon>
        <taxon>Serpentinimonas</taxon>
    </lineage>
</organism>
<evidence type="ECO:0000313" key="8">
    <source>
        <dbReference type="Proteomes" id="UP000067461"/>
    </source>
</evidence>
<keyword evidence="4 6" id="KW-1005">Bacterial flagellum biogenesis</keyword>
<gene>
    <name evidence="7" type="ORF">SRAA_0808</name>
</gene>
<dbReference type="RefSeq" id="WP_045531131.1">
    <property type="nucleotide sequence ID" value="NZ_AP014568.1"/>
</dbReference>
<keyword evidence="7" id="KW-0969">Cilium</keyword>
<dbReference type="PANTHER" id="PTHR34773:SF1">
    <property type="entry name" value="FLAGELLAR SECRETION CHAPERONE FLIS"/>
    <property type="match status" value="1"/>
</dbReference>
<proteinExistence type="inferred from homology"/>
<evidence type="ECO:0000256" key="5">
    <source>
        <dbReference type="ARBA" id="ARBA00023186"/>
    </source>
</evidence>
<dbReference type="GO" id="GO:0044780">
    <property type="term" value="P:bacterial-type flagellum assembly"/>
    <property type="evidence" value="ECO:0007669"/>
    <property type="project" value="InterPro"/>
</dbReference>
<dbReference type="Gene3D" id="1.20.120.340">
    <property type="entry name" value="Flagellar protein FliS"/>
    <property type="match status" value="1"/>
</dbReference>
<dbReference type="PANTHER" id="PTHR34773">
    <property type="entry name" value="FLAGELLAR SECRETION CHAPERONE FLIS"/>
    <property type="match status" value="1"/>
</dbReference>
<dbReference type="GO" id="GO:0071973">
    <property type="term" value="P:bacterial-type flagellum-dependent cell motility"/>
    <property type="evidence" value="ECO:0007669"/>
    <property type="project" value="TreeGrafter"/>
</dbReference>
<dbReference type="AlphaFoldDB" id="A0A060NHN3"/>
<comment type="subcellular location">
    <subcellularLocation>
        <location evidence="1 6">Cytoplasm</location>
        <location evidence="1 6">Cytosol</location>
    </subcellularLocation>
</comment>
<protein>
    <recommendedName>
        <fullName evidence="6">Flagellar secretion chaperone FliS</fullName>
    </recommendedName>
</protein>
<dbReference type="InterPro" id="IPR003713">
    <property type="entry name" value="FliS"/>
</dbReference>
<evidence type="ECO:0000256" key="2">
    <source>
        <dbReference type="ARBA" id="ARBA00008787"/>
    </source>
</evidence>
<dbReference type="NCBIfam" id="TIGR00208">
    <property type="entry name" value="fliS"/>
    <property type="match status" value="1"/>
</dbReference>
<keyword evidence="8" id="KW-1185">Reference proteome</keyword>
<reference evidence="7 8" key="1">
    <citation type="journal article" date="2014" name="Nat. Commun.">
        <title>Physiological and genomic features of highly alkaliphilic hydrogen-utilizing Betaproteobacteria from a continental serpentinizing site.</title>
        <authorList>
            <person name="Suzuki S."/>
            <person name="Kuenen J.G."/>
            <person name="Schipper K."/>
            <person name="van der Velde S."/>
            <person name="Ishii S."/>
            <person name="Wu A."/>
            <person name="Sorokin D.Y."/>
            <person name="Tenney A."/>
            <person name="Meng X.Y."/>
            <person name="Morrill P.L."/>
            <person name="Kamagata Y."/>
            <person name="Muyzer G."/>
            <person name="Nealson K.H."/>
        </authorList>
    </citation>
    <scope>NUCLEOTIDE SEQUENCE [LARGE SCALE GENOMIC DNA]</scope>
    <source>
        <strain evidence="7 8">A1</strain>
    </source>
</reference>
<sequence>MIPPANRSARAYASVALDSRADGSGPHEVVMLLFEGLLERITLGRLAIEQRDVNNKIRHLDRALQILGEGLRTHLDTKAGGELALQLDGLYAYCSVRLLHANAHSDTAALDEVHGLIKQVADAWRETRP</sequence>
<evidence type="ECO:0000256" key="4">
    <source>
        <dbReference type="ARBA" id="ARBA00022795"/>
    </source>
</evidence>
<evidence type="ECO:0000256" key="1">
    <source>
        <dbReference type="ARBA" id="ARBA00004514"/>
    </source>
</evidence>
<dbReference type="STRING" id="1458425.SRAA_0808"/>
<comment type="similarity">
    <text evidence="2 6">Belongs to the FliS family.</text>
</comment>
<keyword evidence="7" id="KW-0282">Flagellum</keyword>
<dbReference type="EMBL" id="AP014568">
    <property type="protein sequence ID" value="BAO80662.1"/>
    <property type="molecule type" value="Genomic_DNA"/>
</dbReference>
<dbReference type="PIRSF" id="PIRSF039090">
    <property type="entry name" value="Flis"/>
    <property type="match status" value="1"/>
</dbReference>
<dbReference type="SUPFAM" id="SSF101116">
    <property type="entry name" value="Flagellar export chaperone FliS"/>
    <property type="match status" value="1"/>
</dbReference>
<evidence type="ECO:0000256" key="3">
    <source>
        <dbReference type="ARBA" id="ARBA00022490"/>
    </source>
</evidence>
<accession>A0A060NHN3</accession>
<dbReference type="GO" id="GO:0005829">
    <property type="term" value="C:cytosol"/>
    <property type="evidence" value="ECO:0007669"/>
    <property type="project" value="UniProtKB-SubCell"/>
</dbReference>
<dbReference type="Proteomes" id="UP000067461">
    <property type="component" value="Chromosome"/>
</dbReference>
<dbReference type="Pfam" id="PF02561">
    <property type="entry name" value="FliS"/>
    <property type="match status" value="1"/>
</dbReference>
<dbReference type="CDD" id="cd16098">
    <property type="entry name" value="FliS"/>
    <property type="match status" value="1"/>
</dbReference>
<dbReference type="InterPro" id="IPR036584">
    <property type="entry name" value="FliS_sf"/>
</dbReference>